<dbReference type="EMBL" id="CP016414">
    <property type="protein sequence ID" value="ANU35650.1"/>
    <property type="molecule type" value="Genomic_DNA"/>
</dbReference>
<keyword evidence="2" id="KW-1185">Reference proteome</keyword>
<accession>A0A1C7F6R3</accession>
<dbReference type="Proteomes" id="UP000092528">
    <property type="component" value="Chromosome 1"/>
</dbReference>
<dbReference type="AlphaFoldDB" id="A0A1C7F6R3"/>
<evidence type="ECO:0000313" key="1">
    <source>
        <dbReference type="EMBL" id="ANU35650.1"/>
    </source>
</evidence>
<protein>
    <submittedName>
        <fullName evidence="1">Uncharacterized protein</fullName>
    </submittedName>
</protein>
<gene>
    <name evidence="1" type="ORF">VSVS05_00517</name>
</gene>
<organism evidence="1 2">
    <name type="scientific">Vibrio scophthalmi</name>
    <dbReference type="NCBI Taxonomy" id="45658"/>
    <lineage>
        <taxon>Bacteria</taxon>
        <taxon>Pseudomonadati</taxon>
        <taxon>Pseudomonadota</taxon>
        <taxon>Gammaproteobacteria</taxon>
        <taxon>Vibrionales</taxon>
        <taxon>Vibrionaceae</taxon>
        <taxon>Vibrio</taxon>
    </lineage>
</organism>
<name>A0A1C7F6R3_9VIBR</name>
<proteinExistence type="predicted"/>
<reference evidence="1 2" key="1">
    <citation type="submission" date="2016-07" db="EMBL/GenBank/DDBJ databases">
        <title>Genome sequencing of Vibrio scophthalmi strain VS-05, an isolated from Paralichthys olivaceus.</title>
        <authorList>
            <person name="Han H.-J."/>
        </authorList>
    </citation>
    <scope>NUCLEOTIDE SEQUENCE [LARGE SCALE GENOMIC DNA]</scope>
    <source>
        <strain evidence="1 2">VS-05</strain>
    </source>
</reference>
<sequence>MRDITNAQRNTCICITCDYFKRSGIHLVPDMFHETDQDDYKFIIQDAWLEYILDIEDLSIRYTVSISTMQKPERFVVNITNNGGMDHVNEYETFEIHEHLMQQYISDDEGYKEEVNQNPVFSNWL</sequence>
<evidence type="ECO:0000313" key="2">
    <source>
        <dbReference type="Proteomes" id="UP000092528"/>
    </source>
</evidence>